<dbReference type="PANTHER" id="PTHR44068">
    <property type="entry name" value="ZGC:194242"/>
    <property type="match status" value="1"/>
</dbReference>
<dbReference type="EMBL" id="FNQY01000008">
    <property type="protein sequence ID" value="SEA09359.1"/>
    <property type="molecule type" value="Genomic_DNA"/>
</dbReference>
<dbReference type="Pfam" id="PF08241">
    <property type="entry name" value="Methyltransf_11"/>
    <property type="match status" value="1"/>
</dbReference>
<keyword evidence="3" id="KW-0489">Methyltransferase</keyword>
<dbReference type="GO" id="GO:0008757">
    <property type="term" value="F:S-adenosylmethionine-dependent methyltransferase activity"/>
    <property type="evidence" value="ECO:0007669"/>
    <property type="project" value="InterPro"/>
</dbReference>
<name>A0A1H3YCS1_9BACT</name>
<dbReference type="PANTHER" id="PTHR44068:SF11">
    <property type="entry name" value="GERANYL DIPHOSPHATE 2-C-METHYLTRANSFERASE"/>
    <property type="match status" value="1"/>
</dbReference>
<evidence type="ECO:0000313" key="4">
    <source>
        <dbReference type="Proteomes" id="UP000199041"/>
    </source>
</evidence>
<organism evidence="3 4">
    <name type="scientific">Arachidicoccus rhizosphaerae</name>
    <dbReference type="NCBI Taxonomy" id="551991"/>
    <lineage>
        <taxon>Bacteria</taxon>
        <taxon>Pseudomonadati</taxon>
        <taxon>Bacteroidota</taxon>
        <taxon>Chitinophagia</taxon>
        <taxon>Chitinophagales</taxon>
        <taxon>Chitinophagaceae</taxon>
        <taxon>Arachidicoccus</taxon>
    </lineage>
</organism>
<accession>A0A1H3YCS1</accession>
<dbReference type="InterPro" id="IPR029063">
    <property type="entry name" value="SAM-dependent_MTases_sf"/>
</dbReference>
<gene>
    <name evidence="3" type="ORF">SAMN05192529_1086</name>
</gene>
<feature type="domain" description="Methyltransferase type 11" evidence="2">
    <location>
        <begin position="49"/>
        <end position="142"/>
    </location>
</feature>
<dbReference type="Gene3D" id="3.40.50.150">
    <property type="entry name" value="Vaccinia Virus protein VP39"/>
    <property type="match status" value="1"/>
</dbReference>
<dbReference type="AlphaFoldDB" id="A0A1H3YCS1"/>
<keyword evidence="4" id="KW-1185">Reference proteome</keyword>
<evidence type="ECO:0000313" key="3">
    <source>
        <dbReference type="EMBL" id="SEA09359.1"/>
    </source>
</evidence>
<protein>
    <submittedName>
        <fullName evidence="3">Methyltransferase domain-containing protein</fullName>
    </submittedName>
</protein>
<keyword evidence="1 3" id="KW-0808">Transferase</keyword>
<dbReference type="OrthoDB" id="9795634at2"/>
<dbReference type="InterPro" id="IPR050447">
    <property type="entry name" value="Erg6_SMT_methyltransf"/>
</dbReference>
<dbReference type="InterPro" id="IPR013216">
    <property type="entry name" value="Methyltransf_11"/>
</dbReference>
<dbReference type="SUPFAM" id="SSF53335">
    <property type="entry name" value="S-adenosyl-L-methionine-dependent methyltransferases"/>
    <property type="match status" value="1"/>
</dbReference>
<dbReference type="STRING" id="551991.SAMN05192529_1086"/>
<dbReference type="GO" id="GO:0032259">
    <property type="term" value="P:methylation"/>
    <property type="evidence" value="ECO:0007669"/>
    <property type="project" value="UniProtKB-KW"/>
</dbReference>
<dbReference type="CDD" id="cd02440">
    <property type="entry name" value="AdoMet_MTases"/>
    <property type="match status" value="1"/>
</dbReference>
<proteinExistence type="predicted"/>
<evidence type="ECO:0000259" key="2">
    <source>
        <dbReference type="Pfam" id="PF08241"/>
    </source>
</evidence>
<sequence>MNTEETFNEKQGHWMLAKLGKRVLRPGGIELTKVLMESMEIGPEDDVVELAPGLGLTASIACLQNPRTYTGVDRNEQAVAAAKKHIHFDRANMVIGDAAKTGLPDNYASKVYGEAMLTMHPIAIKQEIIQEAARILKQGGYYGIHELCVQPDDISDIDKKKIFKDLGANMRVHAHPLTLTEWKKLLEAVGFNVIKTATSPMALLELKRMIQDEGLGRTLKIILKVLTHAKIRRRVLYIREMFRRHANDIEAVAIIAQKK</sequence>
<dbReference type="Proteomes" id="UP000199041">
    <property type="component" value="Unassembled WGS sequence"/>
</dbReference>
<dbReference type="RefSeq" id="WP_091396439.1">
    <property type="nucleotide sequence ID" value="NZ_FNQY01000008.1"/>
</dbReference>
<reference evidence="3 4" key="1">
    <citation type="submission" date="2016-10" db="EMBL/GenBank/DDBJ databases">
        <authorList>
            <person name="de Groot N.N."/>
        </authorList>
    </citation>
    <scope>NUCLEOTIDE SEQUENCE [LARGE SCALE GENOMIC DNA]</scope>
    <source>
        <strain evidence="3 4">Vu-144</strain>
    </source>
</reference>
<evidence type="ECO:0000256" key="1">
    <source>
        <dbReference type="ARBA" id="ARBA00022679"/>
    </source>
</evidence>